<evidence type="ECO:0000313" key="4">
    <source>
        <dbReference type="EMBL" id="KAK2612846.1"/>
    </source>
</evidence>
<proteinExistence type="predicted"/>
<dbReference type="PROSITE" id="PS50048">
    <property type="entry name" value="ZN2_CY6_FUNGAL_2"/>
    <property type="match status" value="1"/>
</dbReference>
<dbReference type="AlphaFoldDB" id="A0AAJ0CXL0"/>
<gene>
    <name evidence="4" type="ORF">QQS21_001126</name>
</gene>
<dbReference type="GO" id="GO:0008270">
    <property type="term" value="F:zinc ion binding"/>
    <property type="evidence" value="ECO:0007669"/>
    <property type="project" value="InterPro"/>
</dbReference>
<dbReference type="PANTHER" id="PTHR47784">
    <property type="entry name" value="STEROL UPTAKE CONTROL PROTEIN 2"/>
    <property type="match status" value="1"/>
</dbReference>
<evidence type="ECO:0000256" key="1">
    <source>
        <dbReference type="ARBA" id="ARBA00023242"/>
    </source>
</evidence>
<sequence length="457" mass="52035">MAEYDIGHQPKSPDDDKPYHAKRPHKKSRMGCQNCKSRRVKCDEKHPTCTTCMRRGEECVYANRREPTSFLEMSQELGHTRTATPSTTIGSTQYKEAVPLAVLQAPRPALADPNLIDKIAIWFFRTHTSSSFSIEGGTSKPTQELMRNEVLNHAFNCKFLFQSVMALSCLHYKSSTGYDLGGPMRKNYYQAGAMYEYKKAIEAADPKTFGALLGNSLLITAITAENFREPDGPDLYILHWLLIWRGIRVIVQRIQQDAFLSSGLARLFRRPSIDLQEAASYAPMKLKNLITAIHPQDPEFPHKTTYFKGLQYLGSLYQNLRKRGFGAVMTLRIITWFTFLPSNLVELFREKQKHALVILAHYVVFLKLAPHVWWLDGVGCRSLQDICVYLGPAWYGVLDVPMRTVVTKDPVAIARILLENPSWEPPRLPTDVWDETQEREVQQLSLVDDEGNPSLPC</sequence>
<dbReference type="GO" id="GO:0001228">
    <property type="term" value="F:DNA-binding transcription activator activity, RNA polymerase II-specific"/>
    <property type="evidence" value="ECO:0007669"/>
    <property type="project" value="TreeGrafter"/>
</dbReference>
<dbReference type="InterPro" id="IPR001138">
    <property type="entry name" value="Zn2Cys6_DnaBD"/>
</dbReference>
<dbReference type="Pfam" id="PF00172">
    <property type="entry name" value="Zn_clus"/>
    <property type="match status" value="1"/>
</dbReference>
<feature type="region of interest" description="Disordered" evidence="2">
    <location>
        <begin position="1"/>
        <end position="29"/>
    </location>
</feature>
<keyword evidence="1" id="KW-0539">Nucleus</keyword>
<dbReference type="InterPro" id="IPR036864">
    <property type="entry name" value="Zn2-C6_fun-type_DNA-bd_sf"/>
</dbReference>
<evidence type="ECO:0000313" key="5">
    <source>
        <dbReference type="Proteomes" id="UP001251528"/>
    </source>
</evidence>
<evidence type="ECO:0000259" key="3">
    <source>
        <dbReference type="PROSITE" id="PS50048"/>
    </source>
</evidence>
<dbReference type="SMART" id="SM00066">
    <property type="entry name" value="GAL4"/>
    <property type="match status" value="1"/>
</dbReference>
<feature type="compositionally biased region" description="Basic and acidic residues" evidence="2">
    <location>
        <begin position="1"/>
        <end position="19"/>
    </location>
</feature>
<name>A0AAJ0CXL0_9HYPO</name>
<feature type="domain" description="Zn(2)-C6 fungal-type" evidence="3">
    <location>
        <begin position="31"/>
        <end position="61"/>
    </location>
</feature>
<dbReference type="CDD" id="cd00067">
    <property type="entry name" value="GAL4"/>
    <property type="match status" value="1"/>
</dbReference>
<dbReference type="PANTHER" id="PTHR47784:SF5">
    <property type="entry name" value="STEROL UPTAKE CONTROL PROTEIN 2"/>
    <property type="match status" value="1"/>
</dbReference>
<dbReference type="EMBL" id="JASWJB010000011">
    <property type="protein sequence ID" value="KAK2612846.1"/>
    <property type="molecule type" value="Genomic_DNA"/>
</dbReference>
<keyword evidence="5" id="KW-1185">Reference proteome</keyword>
<dbReference type="InterPro" id="IPR053157">
    <property type="entry name" value="Sterol_Uptake_Regulator"/>
</dbReference>
<reference evidence="4" key="1">
    <citation type="submission" date="2023-06" db="EMBL/GenBank/DDBJ databases">
        <title>Conoideocrella luteorostrata (Hypocreales: Clavicipitaceae), a potential biocontrol fungus for elongate hemlock scale in United States Christmas tree production areas.</title>
        <authorList>
            <person name="Barrett H."/>
            <person name="Lovett B."/>
            <person name="Macias A.M."/>
            <person name="Stajich J.E."/>
            <person name="Kasson M.T."/>
        </authorList>
    </citation>
    <scope>NUCLEOTIDE SEQUENCE</scope>
    <source>
        <strain evidence="4">ARSEF 14590</strain>
    </source>
</reference>
<organism evidence="4 5">
    <name type="scientific">Conoideocrella luteorostrata</name>
    <dbReference type="NCBI Taxonomy" id="1105319"/>
    <lineage>
        <taxon>Eukaryota</taxon>
        <taxon>Fungi</taxon>
        <taxon>Dikarya</taxon>
        <taxon>Ascomycota</taxon>
        <taxon>Pezizomycotina</taxon>
        <taxon>Sordariomycetes</taxon>
        <taxon>Hypocreomycetidae</taxon>
        <taxon>Hypocreales</taxon>
        <taxon>Clavicipitaceae</taxon>
        <taxon>Conoideocrella</taxon>
    </lineage>
</organism>
<dbReference type="Proteomes" id="UP001251528">
    <property type="component" value="Unassembled WGS sequence"/>
</dbReference>
<feature type="compositionally biased region" description="Basic residues" evidence="2">
    <location>
        <begin position="20"/>
        <end position="29"/>
    </location>
</feature>
<comment type="caution">
    <text evidence="4">The sequence shown here is derived from an EMBL/GenBank/DDBJ whole genome shotgun (WGS) entry which is preliminary data.</text>
</comment>
<dbReference type="Gene3D" id="4.10.240.10">
    <property type="entry name" value="Zn(2)-C6 fungal-type DNA-binding domain"/>
    <property type="match status" value="1"/>
</dbReference>
<dbReference type="PROSITE" id="PS00463">
    <property type="entry name" value="ZN2_CY6_FUNGAL_1"/>
    <property type="match status" value="1"/>
</dbReference>
<dbReference type="SUPFAM" id="SSF57701">
    <property type="entry name" value="Zn2/Cys6 DNA-binding domain"/>
    <property type="match status" value="1"/>
</dbReference>
<evidence type="ECO:0000256" key="2">
    <source>
        <dbReference type="SAM" id="MobiDB-lite"/>
    </source>
</evidence>
<protein>
    <recommendedName>
        <fullName evidence="3">Zn(2)-C6 fungal-type domain-containing protein</fullName>
    </recommendedName>
</protein>
<accession>A0AAJ0CXL0</accession>